<keyword evidence="1" id="KW-0235">DNA replication</keyword>
<dbReference type="GO" id="GO:0046872">
    <property type="term" value="F:metal ion binding"/>
    <property type="evidence" value="ECO:0007669"/>
    <property type="project" value="UniProtKB-KW"/>
</dbReference>
<name>A0AAU8BBE7_9CAUD</name>
<keyword evidence="6" id="KW-0234">DNA repair</keyword>
<dbReference type="GO" id="GO:0003677">
    <property type="term" value="F:DNA binding"/>
    <property type="evidence" value="ECO:0007669"/>
    <property type="project" value="UniProtKB-KW"/>
</dbReference>
<dbReference type="Gene3D" id="3.90.198.10">
    <property type="entry name" value="Replication Fork Single-Stranded Dna Binding Protein"/>
    <property type="match status" value="1"/>
</dbReference>
<evidence type="ECO:0000256" key="4">
    <source>
        <dbReference type="ARBA" id="ARBA00022833"/>
    </source>
</evidence>
<evidence type="ECO:0000256" key="6">
    <source>
        <dbReference type="ARBA" id="ARBA00023204"/>
    </source>
</evidence>
<reference evidence="8" key="1">
    <citation type="submission" date="2024-05" db="EMBL/GenBank/DDBJ databases">
        <authorList>
            <person name="Herbig A.F."/>
            <person name="Pendergrass E.L."/>
        </authorList>
    </citation>
    <scope>NUCLEOTIDE SEQUENCE</scope>
</reference>
<dbReference type="GO" id="GO:0006260">
    <property type="term" value="P:DNA replication"/>
    <property type="evidence" value="ECO:0007669"/>
    <property type="project" value="UniProtKB-KW"/>
</dbReference>
<feature type="compositionally biased region" description="Acidic residues" evidence="7">
    <location>
        <begin position="288"/>
        <end position="321"/>
    </location>
</feature>
<evidence type="ECO:0000256" key="1">
    <source>
        <dbReference type="ARBA" id="ARBA00022705"/>
    </source>
</evidence>
<accession>A0AAU8BBE7</accession>
<keyword evidence="3" id="KW-0227">DNA damage</keyword>
<evidence type="ECO:0000256" key="2">
    <source>
        <dbReference type="ARBA" id="ARBA00022723"/>
    </source>
</evidence>
<dbReference type="InterPro" id="IPR044947">
    <property type="entry name" value="Phage_T4_Gp32_ssDNA-bd_sf"/>
</dbReference>
<feature type="compositionally biased region" description="Low complexity" evidence="7">
    <location>
        <begin position="14"/>
        <end position="27"/>
    </location>
</feature>
<keyword evidence="4" id="KW-0862">Zinc</keyword>
<evidence type="ECO:0000256" key="3">
    <source>
        <dbReference type="ARBA" id="ARBA00022763"/>
    </source>
</evidence>
<feature type="compositionally biased region" description="Acidic residues" evidence="7">
    <location>
        <begin position="258"/>
        <end position="270"/>
    </location>
</feature>
<keyword evidence="2" id="KW-0479">Metal-binding</keyword>
<dbReference type="EMBL" id="PP819608">
    <property type="protein sequence ID" value="XCD09688.1"/>
    <property type="molecule type" value="Genomic_DNA"/>
</dbReference>
<sequence length="335" mass="38236">MGFNMDKLKSKLEGLNNNTGGNSGPSNQFVKIEDGKNRVRLLPAAPGREPEEFYEEVWVHYGVGKNSENKNGTMVVCPKTHDENAKCPVCELSKQYNDLSKKKDDKYHKMAKDIYKKKRVYFNAIPRNIDLDDFELNDEGKWINTNDDDKEESPIKVLGVGVSVFKEILKLVVDPEYGEDLVKVEKGLDITITKEGSGRYNTEYSVAPARKESDAFPEDEAPEGLAENFEEHLNDLAEFSKAKSYDELADMLDGGTTDPDDQDDKDEEEEEKPKKNKKNKKSKKLKDLEDEEDEDDSEDSEDEDDNEDEDEDDEEEGDDLDKDIQKALARKKRKK</sequence>
<feature type="compositionally biased region" description="Basic residues" evidence="7">
    <location>
        <begin position="274"/>
        <end position="284"/>
    </location>
</feature>
<dbReference type="GO" id="GO:0006281">
    <property type="term" value="P:DNA repair"/>
    <property type="evidence" value="ECO:0007669"/>
    <property type="project" value="UniProtKB-KW"/>
</dbReference>
<protein>
    <recommendedName>
        <fullName evidence="9">Single-stranded DNA-binding protein</fullName>
    </recommendedName>
</protein>
<organism evidence="8">
    <name type="scientific">Bacillus phage Adastra</name>
    <dbReference type="NCBI Taxonomy" id="3143958"/>
    <lineage>
        <taxon>Viruses</taxon>
        <taxon>Duplodnaviria</taxon>
        <taxon>Heunggongvirae</taxon>
        <taxon>Uroviricota</taxon>
        <taxon>Caudoviricetes</taxon>
        <taxon>Herelleviridae</taxon>
        <taxon>Spounavirinae</taxon>
        <taxon>Okubovirus</taxon>
    </lineage>
</organism>
<feature type="region of interest" description="Disordered" evidence="7">
    <location>
        <begin position="203"/>
        <end position="222"/>
    </location>
</feature>
<feature type="region of interest" description="Disordered" evidence="7">
    <location>
        <begin position="1"/>
        <end position="30"/>
    </location>
</feature>
<evidence type="ECO:0000313" key="8">
    <source>
        <dbReference type="EMBL" id="XCD09688.1"/>
    </source>
</evidence>
<proteinExistence type="predicted"/>
<feature type="compositionally biased region" description="Basic and acidic residues" evidence="7">
    <location>
        <begin position="1"/>
        <end position="12"/>
    </location>
</feature>
<evidence type="ECO:0008006" key="9">
    <source>
        <dbReference type="Google" id="ProtNLM"/>
    </source>
</evidence>
<evidence type="ECO:0000256" key="5">
    <source>
        <dbReference type="ARBA" id="ARBA00023125"/>
    </source>
</evidence>
<evidence type="ECO:0000256" key="7">
    <source>
        <dbReference type="SAM" id="MobiDB-lite"/>
    </source>
</evidence>
<feature type="region of interest" description="Disordered" evidence="7">
    <location>
        <begin position="244"/>
        <end position="335"/>
    </location>
</feature>
<keyword evidence="5" id="KW-0238">DNA-binding</keyword>
<gene>
    <name evidence="8" type="ORF">Adastra143</name>
</gene>